<dbReference type="EMBL" id="JBBHLL010000174">
    <property type="protein sequence ID" value="KAK7811422.1"/>
    <property type="molecule type" value="Genomic_DNA"/>
</dbReference>
<name>A0AAW0IAQ2_MYOGA</name>
<reference evidence="1 2" key="1">
    <citation type="journal article" date="2023" name="bioRxiv">
        <title>Conserved and derived expression patterns and positive selection on dental genes reveal complex evolutionary context of ever-growing rodent molars.</title>
        <authorList>
            <person name="Calamari Z.T."/>
            <person name="Song A."/>
            <person name="Cohen E."/>
            <person name="Akter M."/>
            <person name="Roy R.D."/>
            <person name="Hallikas O."/>
            <person name="Christensen M.M."/>
            <person name="Li P."/>
            <person name="Marangoni P."/>
            <person name="Jernvall J."/>
            <person name="Klein O.D."/>
        </authorList>
    </citation>
    <scope>NUCLEOTIDE SEQUENCE [LARGE SCALE GENOMIC DNA]</scope>
    <source>
        <strain evidence="1">V071</strain>
    </source>
</reference>
<dbReference type="Proteomes" id="UP001488838">
    <property type="component" value="Unassembled WGS sequence"/>
</dbReference>
<proteinExistence type="predicted"/>
<sequence length="15" mass="1826">MSYRERKKPSSIGMR</sequence>
<evidence type="ECO:0000313" key="2">
    <source>
        <dbReference type="Proteomes" id="UP001488838"/>
    </source>
</evidence>
<gene>
    <name evidence="1" type="ORF">U0070_000403</name>
</gene>
<evidence type="ECO:0000313" key="1">
    <source>
        <dbReference type="EMBL" id="KAK7811422.1"/>
    </source>
</evidence>
<protein>
    <submittedName>
        <fullName evidence="1">Uncharacterized protein</fullName>
    </submittedName>
</protein>
<keyword evidence="2" id="KW-1185">Reference proteome</keyword>
<organism evidence="1 2">
    <name type="scientific">Myodes glareolus</name>
    <name type="common">Bank vole</name>
    <name type="synonym">Clethrionomys glareolus</name>
    <dbReference type="NCBI Taxonomy" id="447135"/>
    <lineage>
        <taxon>Eukaryota</taxon>
        <taxon>Metazoa</taxon>
        <taxon>Chordata</taxon>
        <taxon>Craniata</taxon>
        <taxon>Vertebrata</taxon>
        <taxon>Euteleostomi</taxon>
        <taxon>Mammalia</taxon>
        <taxon>Eutheria</taxon>
        <taxon>Euarchontoglires</taxon>
        <taxon>Glires</taxon>
        <taxon>Rodentia</taxon>
        <taxon>Myomorpha</taxon>
        <taxon>Muroidea</taxon>
        <taxon>Cricetidae</taxon>
        <taxon>Arvicolinae</taxon>
        <taxon>Myodes</taxon>
    </lineage>
</organism>
<comment type="caution">
    <text evidence="1">The sequence shown here is derived from an EMBL/GenBank/DDBJ whole genome shotgun (WGS) entry which is preliminary data.</text>
</comment>
<accession>A0AAW0IAQ2</accession>